<evidence type="ECO:0000313" key="1">
    <source>
        <dbReference type="EMBL" id="GKU97791.1"/>
    </source>
</evidence>
<organism evidence="1 2">
    <name type="scientific">Rubroshorea leprosula</name>
    <dbReference type="NCBI Taxonomy" id="152421"/>
    <lineage>
        <taxon>Eukaryota</taxon>
        <taxon>Viridiplantae</taxon>
        <taxon>Streptophyta</taxon>
        <taxon>Embryophyta</taxon>
        <taxon>Tracheophyta</taxon>
        <taxon>Spermatophyta</taxon>
        <taxon>Magnoliopsida</taxon>
        <taxon>eudicotyledons</taxon>
        <taxon>Gunneridae</taxon>
        <taxon>Pentapetalae</taxon>
        <taxon>rosids</taxon>
        <taxon>malvids</taxon>
        <taxon>Malvales</taxon>
        <taxon>Dipterocarpaceae</taxon>
        <taxon>Rubroshorea</taxon>
    </lineage>
</organism>
<accession>A0AAV5IJD5</accession>
<proteinExistence type="predicted"/>
<comment type="caution">
    <text evidence="1">The sequence shown here is derived from an EMBL/GenBank/DDBJ whole genome shotgun (WGS) entry which is preliminary data.</text>
</comment>
<dbReference type="EMBL" id="BPVZ01000012">
    <property type="protein sequence ID" value="GKU97791.1"/>
    <property type="molecule type" value="Genomic_DNA"/>
</dbReference>
<reference evidence="1 2" key="1">
    <citation type="journal article" date="2021" name="Commun. Biol.">
        <title>The genome of Shorea leprosula (Dipterocarpaceae) highlights the ecological relevance of drought in aseasonal tropical rainforests.</title>
        <authorList>
            <person name="Ng K.K.S."/>
            <person name="Kobayashi M.J."/>
            <person name="Fawcett J.A."/>
            <person name="Hatakeyama M."/>
            <person name="Paape T."/>
            <person name="Ng C.H."/>
            <person name="Ang C.C."/>
            <person name="Tnah L.H."/>
            <person name="Lee C.T."/>
            <person name="Nishiyama T."/>
            <person name="Sese J."/>
            <person name="O'Brien M.J."/>
            <person name="Copetti D."/>
            <person name="Mohd Noor M.I."/>
            <person name="Ong R.C."/>
            <person name="Putra M."/>
            <person name="Sireger I.Z."/>
            <person name="Indrioko S."/>
            <person name="Kosugi Y."/>
            <person name="Izuno A."/>
            <person name="Isagi Y."/>
            <person name="Lee S.L."/>
            <person name="Shimizu K.K."/>
        </authorList>
    </citation>
    <scope>NUCLEOTIDE SEQUENCE [LARGE SCALE GENOMIC DNA]</scope>
    <source>
        <strain evidence="1">214</strain>
    </source>
</reference>
<gene>
    <name evidence="1" type="ORF">SLEP1_g10882</name>
</gene>
<name>A0AAV5IJD5_9ROSI</name>
<dbReference type="AlphaFoldDB" id="A0AAV5IJD5"/>
<evidence type="ECO:0000313" key="2">
    <source>
        <dbReference type="Proteomes" id="UP001054252"/>
    </source>
</evidence>
<keyword evidence="2" id="KW-1185">Reference proteome</keyword>
<sequence length="58" mass="6914">MSRPRTQIWRRDRRRALVRRVPRMHKARNLSNSQSDTTKSQDKIFTICSDIIKSSNTL</sequence>
<dbReference type="Proteomes" id="UP001054252">
    <property type="component" value="Unassembled WGS sequence"/>
</dbReference>
<protein>
    <submittedName>
        <fullName evidence="1">Uncharacterized protein</fullName>
    </submittedName>
</protein>